<keyword evidence="1" id="KW-0732">Signal</keyword>
<sequence length="156" mass="17990">MFKWIISLSCLGLFCTMLVLAGDSHRQVQSARDRIESLQTAKGELLRLDEKHQEKQKRAEQWNIFWEQAVEAGLHPDKWQAYPVNIEDTLTLNEAENILTILSSKMNESDSFWFSPGSVRVIPEIDSGENREDMEVLVEMHIQGKIMTMIPESARE</sequence>
<protein>
    <recommendedName>
        <fullName evidence="4">Fimbrial assembly family protein</fullName>
    </recommendedName>
</protein>
<organism evidence="2 3">
    <name type="scientific">Desulfonatronospira thiodismutans ASO3-1</name>
    <dbReference type="NCBI Taxonomy" id="555779"/>
    <lineage>
        <taxon>Bacteria</taxon>
        <taxon>Pseudomonadati</taxon>
        <taxon>Thermodesulfobacteriota</taxon>
        <taxon>Desulfovibrionia</taxon>
        <taxon>Desulfovibrionales</taxon>
        <taxon>Desulfonatronovibrionaceae</taxon>
        <taxon>Desulfonatronospira</taxon>
    </lineage>
</organism>
<gene>
    <name evidence="2" type="ORF">Dthio_PD2662</name>
</gene>
<accession>D6SKP0</accession>
<dbReference type="RefSeq" id="WP_008868384.1">
    <property type="nucleotide sequence ID" value="NZ_ACJN02000001.1"/>
</dbReference>
<evidence type="ECO:0000313" key="3">
    <source>
        <dbReference type="Proteomes" id="UP000005496"/>
    </source>
</evidence>
<proteinExistence type="predicted"/>
<feature type="chain" id="PRO_5003088092" description="Fimbrial assembly family protein" evidence="1">
    <location>
        <begin position="22"/>
        <end position="156"/>
    </location>
</feature>
<name>D6SKP0_9BACT</name>
<evidence type="ECO:0008006" key="4">
    <source>
        <dbReference type="Google" id="ProtNLM"/>
    </source>
</evidence>
<comment type="caution">
    <text evidence="2">The sequence shown here is derived from an EMBL/GenBank/DDBJ whole genome shotgun (WGS) entry which is preliminary data.</text>
</comment>
<dbReference type="EMBL" id="ACJN02000001">
    <property type="protein sequence ID" value="EFI35251.1"/>
    <property type="molecule type" value="Genomic_DNA"/>
</dbReference>
<dbReference type="Proteomes" id="UP000005496">
    <property type="component" value="Unassembled WGS sequence"/>
</dbReference>
<evidence type="ECO:0000256" key="1">
    <source>
        <dbReference type="SAM" id="SignalP"/>
    </source>
</evidence>
<dbReference type="OrthoDB" id="9860637at2"/>
<feature type="signal peptide" evidence="1">
    <location>
        <begin position="1"/>
        <end position="21"/>
    </location>
</feature>
<dbReference type="AlphaFoldDB" id="D6SKP0"/>
<reference evidence="2" key="1">
    <citation type="submission" date="2010-05" db="EMBL/GenBank/DDBJ databases">
        <title>The draft genome of Desulfonatronospira thiodismutans ASO3-1.</title>
        <authorList>
            <consortium name="US DOE Joint Genome Institute (JGI-PGF)"/>
            <person name="Lucas S."/>
            <person name="Copeland A."/>
            <person name="Lapidus A."/>
            <person name="Cheng J.-F."/>
            <person name="Bruce D."/>
            <person name="Goodwin L."/>
            <person name="Pitluck S."/>
            <person name="Chertkov O."/>
            <person name="Brettin T."/>
            <person name="Detter J.C."/>
            <person name="Han C."/>
            <person name="Land M.L."/>
            <person name="Hauser L."/>
            <person name="Kyrpides N."/>
            <person name="Mikhailova N."/>
            <person name="Muyzer G."/>
            <person name="Woyke T."/>
        </authorList>
    </citation>
    <scope>NUCLEOTIDE SEQUENCE [LARGE SCALE GENOMIC DNA]</scope>
    <source>
        <strain evidence="2">ASO3-1</strain>
    </source>
</reference>
<keyword evidence="3" id="KW-1185">Reference proteome</keyword>
<evidence type="ECO:0000313" key="2">
    <source>
        <dbReference type="EMBL" id="EFI35251.1"/>
    </source>
</evidence>